<keyword evidence="3" id="KW-1185">Reference proteome</keyword>
<reference evidence="2 3" key="1">
    <citation type="submission" date="2023-03" db="EMBL/GenBank/DDBJ databases">
        <title>Draft assemblies of triclosan tolerant bacteria isolated from returned activated sludge.</title>
        <authorList>
            <person name="Van Hamelsveld S."/>
        </authorList>
    </citation>
    <scope>NUCLEOTIDE SEQUENCE [LARGE SCALE GENOMIC DNA]</scope>
    <source>
        <strain evidence="2 3">GW210010_S58</strain>
    </source>
</reference>
<keyword evidence="2" id="KW-0449">Lipoprotein</keyword>
<dbReference type="RefSeq" id="WP_276266164.1">
    <property type="nucleotide sequence ID" value="NZ_JARJLM010000351.1"/>
</dbReference>
<dbReference type="Pfam" id="PF17131">
    <property type="entry name" value="LolA_like"/>
    <property type="match status" value="1"/>
</dbReference>
<dbReference type="Gene3D" id="2.50.20.10">
    <property type="entry name" value="Lipoprotein localisation LolA/LolB/LppX"/>
    <property type="match status" value="1"/>
</dbReference>
<dbReference type="Proteomes" id="UP001216674">
    <property type="component" value="Unassembled WGS sequence"/>
</dbReference>
<evidence type="ECO:0000313" key="2">
    <source>
        <dbReference type="EMBL" id="MDF3835359.1"/>
    </source>
</evidence>
<sequence>MAATPRAAGRQDGGSFDRLTDGWRIIANAHAFFNYAPMNPMKRLVKLWSAIACVCAATVVAASNDPVQRGLQIAEEMKRRDKSFQNYKMNMEMVLRDKQGQTSTRQIRGSVLEVDGDGDKYLMVFDTPADTRGTAFLSYSHSTKPDDQWLYLPSLKRTKRIASESKAGSFMGSEFAFEDMTSQEVQKYDYRYHGDDKLGDRPTFKLERVPKYEGSGYTRQMVWVDSENYVPLKIEFYDRRSELLKTLKFDGYKPYVNKFWKAGSMTMENHQNGKSTVITFSSYQFRAGVSEQDFDPQRLEYVR</sequence>
<dbReference type="EMBL" id="JARJLM010000351">
    <property type="protein sequence ID" value="MDF3835359.1"/>
    <property type="molecule type" value="Genomic_DNA"/>
</dbReference>
<dbReference type="PANTHER" id="PTHR37507">
    <property type="entry name" value="SPORULATION PROTEIN YDCC"/>
    <property type="match status" value="1"/>
</dbReference>
<dbReference type="PANTHER" id="PTHR37507:SF2">
    <property type="entry name" value="SPORULATION PROTEIN YDCC"/>
    <property type="match status" value="1"/>
</dbReference>
<organism evidence="2 3">
    <name type="scientific">Cupriavidus basilensis</name>
    <dbReference type="NCBI Taxonomy" id="68895"/>
    <lineage>
        <taxon>Bacteria</taxon>
        <taxon>Pseudomonadati</taxon>
        <taxon>Pseudomonadota</taxon>
        <taxon>Betaproteobacteria</taxon>
        <taxon>Burkholderiales</taxon>
        <taxon>Burkholderiaceae</taxon>
        <taxon>Cupriavidus</taxon>
    </lineage>
</organism>
<evidence type="ECO:0000313" key="3">
    <source>
        <dbReference type="Proteomes" id="UP001216674"/>
    </source>
</evidence>
<evidence type="ECO:0000259" key="1">
    <source>
        <dbReference type="Pfam" id="PF17131"/>
    </source>
</evidence>
<dbReference type="InterPro" id="IPR052944">
    <property type="entry name" value="Sporulation_related"/>
</dbReference>
<proteinExistence type="predicted"/>
<dbReference type="CDD" id="cd16329">
    <property type="entry name" value="LolA_like"/>
    <property type="match status" value="1"/>
</dbReference>
<accession>A0ABT6ASC1</accession>
<comment type="caution">
    <text evidence="2">The sequence shown here is derived from an EMBL/GenBank/DDBJ whole genome shotgun (WGS) entry which is preliminary data.</text>
</comment>
<feature type="domain" description="Uncharacterized protein TP-0789" evidence="1">
    <location>
        <begin position="118"/>
        <end position="300"/>
    </location>
</feature>
<protein>
    <submittedName>
        <fullName evidence="2">Outer membrane lipoprotein-sorting protein</fullName>
    </submittedName>
</protein>
<gene>
    <name evidence="2" type="ORF">P3W85_20715</name>
</gene>
<dbReference type="InterPro" id="IPR033399">
    <property type="entry name" value="TP_0789-like"/>
</dbReference>
<name>A0ABT6ASC1_9BURK</name>